<dbReference type="Gene3D" id="3.30.700.10">
    <property type="entry name" value="Glycoprotein, Type 4 Pilin"/>
    <property type="match status" value="1"/>
</dbReference>
<dbReference type="Pfam" id="PF07963">
    <property type="entry name" value="N_methyl"/>
    <property type="match status" value="1"/>
</dbReference>
<dbReference type="AlphaFoldDB" id="A0A7X9HH73"/>
<dbReference type="PROSITE" id="PS00409">
    <property type="entry name" value="PROKAR_NTER_METHYL"/>
    <property type="match status" value="1"/>
</dbReference>
<feature type="transmembrane region" description="Helical" evidence="1">
    <location>
        <begin position="12"/>
        <end position="33"/>
    </location>
</feature>
<proteinExistence type="predicted"/>
<dbReference type="PANTHER" id="PTHR30093">
    <property type="entry name" value="GENERAL SECRETION PATHWAY PROTEIN G"/>
    <property type="match status" value="1"/>
</dbReference>
<reference evidence="2 3" key="1">
    <citation type="journal article" date="2020" name="Biotechnol. Biofuels">
        <title>New insights from the biogas microbiome by comprehensive genome-resolved metagenomics of nearly 1600 species originating from multiple anaerobic digesters.</title>
        <authorList>
            <person name="Campanaro S."/>
            <person name="Treu L."/>
            <person name="Rodriguez-R L.M."/>
            <person name="Kovalovszki A."/>
            <person name="Ziels R.M."/>
            <person name="Maus I."/>
            <person name="Zhu X."/>
            <person name="Kougias P.G."/>
            <person name="Basile A."/>
            <person name="Luo G."/>
            <person name="Schluter A."/>
            <person name="Konstantinidis K.T."/>
            <person name="Angelidaki I."/>
        </authorList>
    </citation>
    <scope>NUCLEOTIDE SEQUENCE [LARGE SCALE GENOMIC DNA]</scope>
    <source>
        <strain evidence="2">AS27yjCOA_165</strain>
    </source>
</reference>
<accession>A0A7X9HH73</accession>
<keyword evidence="1" id="KW-0472">Membrane</keyword>
<gene>
    <name evidence="2" type="ORF">GYA27_03970</name>
</gene>
<evidence type="ECO:0000313" key="3">
    <source>
        <dbReference type="Proteomes" id="UP000526033"/>
    </source>
</evidence>
<dbReference type="InterPro" id="IPR045584">
    <property type="entry name" value="Pilin-like"/>
</dbReference>
<evidence type="ECO:0000313" key="2">
    <source>
        <dbReference type="EMBL" id="NMB70328.1"/>
    </source>
</evidence>
<sequence>MTKTKNQKGFTLVELLVVIAIIAVLAGALLIAINPQAMVRKGRDARRLDDFDNLMKAINLALAEGEIALADTTACATCNSNAGTRAVDGTGYVRFTIPALKTGLVKYVPTLPEDPVNATVPIAGVDTNVWYTYASDGTNFELNAVLESADYAEKMQNDGGEDPALYEVGTSLSLL</sequence>
<dbReference type="NCBIfam" id="TIGR02532">
    <property type="entry name" value="IV_pilin_GFxxxE"/>
    <property type="match status" value="1"/>
</dbReference>
<evidence type="ECO:0000256" key="1">
    <source>
        <dbReference type="SAM" id="Phobius"/>
    </source>
</evidence>
<keyword evidence="1" id="KW-0812">Transmembrane</keyword>
<comment type="caution">
    <text evidence="2">The sequence shown here is derived from an EMBL/GenBank/DDBJ whole genome shotgun (WGS) entry which is preliminary data.</text>
</comment>
<dbReference type="EMBL" id="JAAZNL010000050">
    <property type="protein sequence ID" value="NMB70328.1"/>
    <property type="molecule type" value="Genomic_DNA"/>
</dbReference>
<dbReference type="InterPro" id="IPR012902">
    <property type="entry name" value="N_methyl_site"/>
</dbReference>
<dbReference type="SUPFAM" id="SSF54523">
    <property type="entry name" value="Pili subunits"/>
    <property type="match status" value="1"/>
</dbReference>
<protein>
    <submittedName>
        <fullName evidence="2">Prepilin-type N-terminal cleavage/methylation domain-containing protein</fullName>
    </submittedName>
</protein>
<keyword evidence="1" id="KW-1133">Transmembrane helix</keyword>
<organism evidence="2 3">
    <name type="scientific">candidate division WWE3 bacterium</name>
    <dbReference type="NCBI Taxonomy" id="2053526"/>
    <lineage>
        <taxon>Bacteria</taxon>
        <taxon>Katanobacteria</taxon>
    </lineage>
</organism>
<name>A0A7X9HH73_UNCKA</name>
<dbReference type="Proteomes" id="UP000526033">
    <property type="component" value="Unassembled WGS sequence"/>
</dbReference>